<dbReference type="STRING" id="930128.SAMN05192532_102535"/>
<protein>
    <submittedName>
        <fullName evidence="1">Putative glutamine amidotransferase</fullName>
    </submittedName>
</protein>
<dbReference type="Pfam" id="PF07722">
    <property type="entry name" value="Peptidase_C26"/>
    <property type="match status" value="1"/>
</dbReference>
<keyword evidence="2" id="KW-1185">Reference proteome</keyword>
<dbReference type="InterPro" id="IPR011697">
    <property type="entry name" value="Peptidase_C26"/>
</dbReference>
<dbReference type="GO" id="GO:0033969">
    <property type="term" value="F:gamma-glutamyl-gamma-aminobutyrate hydrolase activity"/>
    <property type="evidence" value="ECO:0007669"/>
    <property type="project" value="TreeGrafter"/>
</dbReference>
<sequence>MTIWIGVTTHIDNGEEHDIYPNHPLQYVERTYLDTLLHFGMNPVLIPATKDKEKLQEYLSGVNGLVLTGGGYVAKKPAPSLTLQNTGTERYQFEMEVLRQAIPLSIPILGICRGAQMINEYYGGSLSSLSDQFLPVHYNKEGSPPNNCLHDIEISPDSKLAEVLPFQKNTVNSFHRQHISTVGENLKPVAWNHTVIEAIEGTQHPWMVGLQFHPEHLWQQDNRWENLFQSLKEHADPLSLSK</sequence>
<dbReference type="Gene3D" id="3.40.50.880">
    <property type="match status" value="1"/>
</dbReference>
<evidence type="ECO:0000313" key="2">
    <source>
        <dbReference type="Proteomes" id="UP000199516"/>
    </source>
</evidence>
<dbReference type="PROSITE" id="PS51273">
    <property type="entry name" value="GATASE_TYPE_1"/>
    <property type="match status" value="1"/>
</dbReference>
<dbReference type="Proteomes" id="UP000199516">
    <property type="component" value="Unassembled WGS sequence"/>
</dbReference>
<dbReference type="RefSeq" id="WP_091659224.1">
    <property type="nucleotide sequence ID" value="NZ_FONT01000002.1"/>
</dbReference>
<gene>
    <name evidence="1" type="ORF">SAMN05192532_102535</name>
</gene>
<name>A0A1I2BW81_9BACI</name>
<accession>A0A1I2BW81</accession>
<evidence type="ECO:0000313" key="1">
    <source>
        <dbReference type="EMBL" id="SFE60198.1"/>
    </source>
</evidence>
<keyword evidence="1" id="KW-0808">Transferase</keyword>
<proteinExistence type="predicted"/>
<organism evidence="1 2">
    <name type="scientific">Alteribacillus iranensis</name>
    <dbReference type="NCBI Taxonomy" id="930128"/>
    <lineage>
        <taxon>Bacteria</taxon>
        <taxon>Bacillati</taxon>
        <taxon>Bacillota</taxon>
        <taxon>Bacilli</taxon>
        <taxon>Bacillales</taxon>
        <taxon>Bacillaceae</taxon>
        <taxon>Alteribacillus</taxon>
    </lineage>
</organism>
<dbReference type="SUPFAM" id="SSF52317">
    <property type="entry name" value="Class I glutamine amidotransferase-like"/>
    <property type="match status" value="1"/>
</dbReference>
<reference evidence="1 2" key="1">
    <citation type="submission" date="2016-10" db="EMBL/GenBank/DDBJ databases">
        <authorList>
            <person name="de Groot N.N."/>
        </authorList>
    </citation>
    <scope>NUCLEOTIDE SEQUENCE [LARGE SCALE GENOMIC DNA]</scope>
    <source>
        <strain evidence="1 2">DSM 23995</strain>
    </source>
</reference>
<dbReference type="PANTHER" id="PTHR43235:SF1">
    <property type="entry name" value="GLUTAMINE AMIDOTRANSFERASE PB2B2.05-RELATED"/>
    <property type="match status" value="1"/>
</dbReference>
<dbReference type="GO" id="GO:0006598">
    <property type="term" value="P:polyamine catabolic process"/>
    <property type="evidence" value="ECO:0007669"/>
    <property type="project" value="TreeGrafter"/>
</dbReference>
<keyword evidence="1" id="KW-0315">Glutamine amidotransferase</keyword>
<dbReference type="PANTHER" id="PTHR43235">
    <property type="entry name" value="GLUTAMINE AMIDOTRANSFERASE PB2B2.05-RELATED"/>
    <property type="match status" value="1"/>
</dbReference>
<dbReference type="AlphaFoldDB" id="A0A1I2BW81"/>
<dbReference type="GO" id="GO:0005829">
    <property type="term" value="C:cytosol"/>
    <property type="evidence" value="ECO:0007669"/>
    <property type="project" value="TreeGrafter"/>
</dbReference>
<dbReference type="GO" id="GO:0016740">
    <property type="term" value="F:transferase activity"/>
    <property type="evidence" value="ECO:0007669"/>
    <property type="project" value="UniProtKB-KW"/>
</dbReference>
<dbReference type="InterPro" id="IPR044668">
    <property type="entry name" value="PuuD-like"/>
</dbReference>
<dbReference type="CDD" id="cd01745">
    <property type="entry name" value="GATase1_2"/>
    <property type="match status" value="1"/>
</dbReference>
<dbReference type="InterPro" id="IPR029062">
    <property type="entry name" value="Class_I_gatase-like"/>
</dbReference>
<dbReference type="EMBL" id="FONT01000002">
    <property type="protein sequence ID" value="SFE60198.1"/>
    <property type="molecule type" value="Genomic_DNA"/>
</dbReference>
<dbReference type="OrthoDB" id="9813383at2"/>